<dbReference type="Pfam" id="PF04229">
    <property type="entry name" value="GrpB"/>
    <property type="match status" value="1"/>
</dbReference>
<dbReference type="HOGENOM" id="CLU_086407_2_1_1"/>
<dbReference type="InParanoid" id="W2SA92"/>
<dbReference type="PANTHER" id="PTHR34822">
    <property type="entry name" value="GRPB DOMAIN PROTEIN (AFU_ORTHOLOGUE AFUA_1G01530)"/>
    <property type="match status" value="1"/>
</dbReference>
<reference evidence="1 2" key="1">
    <citation type="submission" date="2013-03" db="EMBL/GenBank/DDBJ databases">
        <title>The Genome Sequence of Phialophora europaea CBS 101466.</title>
        <authorList>
            <consortium name="The Broad Institute Genomics Platform"/>
            <person name="Cuomo C."/>
            <person name="de Hoog S."/>
            <person name="Gorbushina A."/>
            <person name="Walker B."/>
            <person name="Young S.K."/>
            <person name="Zeng Q."/>
            <person name="Gargeya S."/>
            <person name="Fitzgerald M."/>
            <person name="Haas B."/>
            <person name="Abouelleil A."/>
            <person name="Allen A.W."/>
            <person name="Alvarado L."/>
            <person name="Arachchi H.M."/>
            <person name="Berlin A.M."/>
            <person name="Chapman S.B."/>
            <person name="Gainer-Dewar J."/>
            <person name="Goldberg J."/>
            <person name="Griggs A."/>
            <person name="Gujja S."/>
            <person name="Hansen M."/>
            <person name="Howarth C."/>
            <person name="Imamovic A."/>
            <person name="Ireland A."/>
            <person name="Larimer J."/>
            <person name="McCowan C."/>
            <person name="Murphy C."/>
            <person name="Pearson M."/>
            <person name="Poon T.W."/>
            <person name="Priest M."/>
            <person name="Roberts A."/>
            <person name="Saif S."/>
            <person name="Shea T."/>
            <person name="Sisk P."/>
            <person name="Sykes S."/>
            <person name="Wortman J."/>
            <person name="Nusbaum C."/>
            <person name="Birren B."/>
        </authorList>
    </citation>
    <scope>NUCLEOTIDE SEQUENCE [LARGE SCALE GENOMIC DNA]</scope>
    <source>
        <strain evidence="1 2">CBS 101466</strain>
    </source>
</reference>
<dbReference type="AlphaFoldDB" id="W2SA92"/>
<accession>W2SA92</accession>
<dbReference type="SUPFAM" id="SSF81301">
    <property type="entry name" value="Nucleotidyltransferase"/>
    <property type="match status" value="1"/>
</dbReference>
<gene>
    <name evidence="1" type="ORF">HMPREF1541_09803</name>
</gene>
<name>W2SA92_CYPE1</name>
<dbReference type="PANTHER" id="PTHR34822:SF1">
    <property type="entry name" value="GRPB FAMILY PROTEIN"/>
    <property type="match status" value="1"/>
</dbReference>
<dbReference type="InterPro" id="IPR007344">
    <property type="entry name" value="GrpB/CoaE"/>
</dbReference>
<keyword evidence="2" id="KW-1185">Reference proteome</keyword>
<evidence type="ECO:0000313" key="1">
    <source>
        <dbReference type="EMBL" id="ETN44928.1"/>
    </source>
</evidence>
<dbReference type="VEuPathDB" id="FungiDB:HMPREF1541_09803"/>
<proteinExistence type="predicted"/>
<dbReference type="Proteomes" id="UP000030752">
    <property type="component" value="Unassembled WGS sequence"/>
</dbReference>
<protein>
    <submittedName>
        <fullName evidence="1">Uncharacterized protein</fullName>
    </submittedName>
</protein>
<dbReference type="EMBL" id="KB822713">
    <property type="protein sequence ID" value="ETN44928.1"/>
    <property type="molecule type" value="Genomic_DNA"/>
</dbReference>
<dbReference type="Gene3D" id="3.30.460.10">
    <property type="entry name" value="Beta Polymerase, domain 2"/>
    <property type="match status" value="1"/>
</dbReference>
<organism evidence="1 2">
    <name type="scientific">Cyphellophora europaea (strain CBS 101466)</name>
    <name type="common">Phialophora europaea</name>
    <dbReference type="NCBI Taxonomy" id="1220924"/>
    <lineage>
        <taxon>Eukaryota</taxon>
        <taxon>Fungi</taxon>
        <taxon>Dikarya</taxon>
        <taxon>Ascomycota</taxon>
        <taxon>Pezizomycotina</taxon>
        <taxon>Eurotiomycetes</taxon>
        <taxon>Chaetothyriomycetidae</taxon>
        <taxon>Chaetothyriales</taxon>
        <taxon>Cyphellophoraceae</taxon>
        <taxon>Cyphellophora</taxon>
    </lineage>
</organism>
<evidence type="ECO:0000313" key="2">
    <source>
        <dbReference type="Proteomes" id="UP000030752"/>
    </source>
</evidence>
<dbReference type="RefSeq" id="XP_008712698.1">
    <property type="nucleotide sequence ID" value="XM_008714476.1"/>
</dbReference>
<dbReference type="OrthoDB" id="630895at2759"/>
<dbReference type="GeneID" id="19977142"/>
<sequence>MPQVRVLPPDPSWPAYFALFAHQISTYLITAQVPYTTILHIGSTSIRHLAAKPNIDIVILVADAASAERAANALVWEPPPQEYYKRIGDGGIRGRLSLKFQDLNREPRRSVYVVHEGDAEGMLGLRGYLDLKRVLEEDEVLKREYEAVKWGLLQEGVTDGVVYGRGKDQVIAKILKAAGWADEEVRRKEELDHRVVGEAQEWREEWPY</sequence>
<dbReference type="InterPro" id="IPR043519">
    <property type="entry name" value="NT_sf"/>
</dbReference>
<dbReference type="eggNOG" id="ENOG502T584">
    <property type="taxonomic scope" value="Eukaryota"/>
</dbReference>